<evidence type="ECO:0000256" key="6">
    <source>
        <dbReference type="ARBA" id="ARBA00059352"/>
    </source>
</evidence>
<dbReference type="GO" id="GO:0009968">
    <property type="term" value="P:negative regulation of signal transduction"/>
    <property type="evidence" value="ECO:0007669"/>
    <property type="project" value="InterPro"/>
</dbReference>
<protein>
    <submittedName>
        <fullName evidence="9">Uncharacterized protein</fullName>
    </submittedName>
</protein>
<gene>
    <name evidence="9" type="ORF">CALMAC_LOCUS2461</name>
</gene>
<keyword evidence="3" id="KW-0217">Developmental protein</keyword>
<evidence type="ECO:0000256" key="7">
    <source>
        <dbReference type="SAM" id="MobiDB-lite"/>
    </source>
</evidence>
<accession>A0A653BND3</accession>
<dbReference type="InterPro" id="IPR012918">
    <property type="entry name" value="RTP801-like"/>
</dbReference>
<dbReference type="GO" id="GO:0008258">
    <property type="term" value="P:head involution"/>
    <property type="evidence" value="ECO:0007669"/>
    <property type="project" value="UniProtKB-ARBA"/>
</dbReference>
<evidence type="ECO:0000313" key="9">
    <source>
        <dbReference type="EMBL" id="VEN37097.1"/>
    </source>
</evidence>
<dbReference type="EMBL" id="CAACVG010003007">
    <property type="protein sequence ID" value="VEN37097.1"/>
    <property type="molecule type" value="Genomic_DNA"/>
</dbReference>
<evidence type="ECO:0000256" key="3">
    <source>
        <dbReference type="ARBA" id="ARBA00022473"/>
    </source>
</evidence>
<dbReference type="FunFam" id="3.90.470.40:FF:000003">
    <property type="entry name" value="Charybde, isoform E"/>
    <property type="match status" value="1"/>
</dbReference>
<dbReference type="PANTHER" id="PTHR12478">
    <property type="entry name" value="DNA-DAMAGE-INDUCIBLE TRANSCRIPT 4 PROTEIN DDIT4"/>
    <property type="match status" value="1"/>
</dbReference>
<dbReference type="PANTHER" id="PTHR12478:SF16">
    <property type="entry name" value="PROTEIN CHARYBDE-RELATED"/>
    <property type="match status" value="1"/>
</dbReference>
<name>A0A653BND3_CALMS</name>
<keyword evidence="10" id="KW-1185">Reference proteome</keyword>
<sequence>MSAFTTSWTILLTLLQVQMAALNESTRNMTKRRVWFIDDINASTFKSNDLKDEVHLLQKFGQIYAVFIDQTERINKAFVMQLFIMETTSRRLGNAASPLPVDQLFGTRLTLTCASVGNGGVAVPVPIALCLHGTASPDLDAPPGGMMEDSSRLHAVFSKLSGVLPIREDLGHNHNPQKTMSSDIIESVLAAANDTPLPTVPTNWNHRDASNNANVSSGGVNGLTGGGAATPGDDSDPHSATIVNALAQRLEAELRRAKRTHLACGEVLLPCGLLRRIARDVLSMAECEPCGVRGCRLYVTFESNAAAGGAGAGAGAVGNVAEGACIAAVHWDPATPATHELYLTLRQQPNAGWQFLPQVIRNLTRGGTIVVSPAYTLSKKKLYRSYREE</sequence>
<feature type="chain" id="PRO_5025061717" evidence="8">
    <location>
        <begin position="21"/>
        <end position="389"/>
    </location>
</feature>
<evidence type="ECO:0000256" key="4">
    <source>
        <dbReference type="ARBA" id="ARBA00022490"/>
    </source>
</evidence>
<proteinExistence type="inferred from homology"/>
<keyword evidence="5" id="KW-0053">Apoptosis</keyword>
<keyword evidence="4" id="KW-0963">Cytoplasm</keyword>
<dbReference type="GO" id="GO:0006979">
    <property type="term" value="P:response to oxidative stress"/>
    <property type="evidence" value="ECO:0007669"/>
    <property type="project" value="UniProtKB-ARBA"/>
</dbReference>
<feature type="compositionally biased region" description="Gly residues" evidence="7">
    <location>
        <begin position="219"/>
        <end position="229"/>
    </location>
</feature>
<evidence type="ECO:0000256" key="5">
    <source>
        <dbReference type="ARBA" id="ARBA00022703"/>
    </source>
</evidence>
<dbReference type="InterPro" id="IPR038281">
    <property type="entry name" value="RTP801-like_C_sf"/>
</dbReference>
<reference evidence="9 10" key="1">
    <citation type="submission" date="2019-01" db="EMBL/GenBank/DDBJ databases">
        <authorList>
            <person name="Sayadi A."/>
        </authorList>
    </citation>
    <scope>NUCLEOTIDE SEQUENCE [LARGE SCALE GENOMIC DNA]</scope>
</reference>
<keyword evidence="8" id="KW-0732">Signal</keyword>
<comment type="function">
    <text evidence="6">Inhibits cell growth by regulating the Tor pathway upstream of the Tsc1-Tsc2 complex and downstream of Akt1. Acts as a cell death activator during head development.</text>
</comment>
<dbReference type="GO" id="GO:0032006">
    <property type="term" value="P:regulation of TOR signaling"/>
    <property type="evidence" value="ECO:0007669"/>
    <property type="project" value="TreeGrafter"/>
</dbReference>
<dbReference type="GO" id="GO:0045926">
    <property type="term" value="P:negative regulation of growth"/>
    <property type="evidence" value="ECO:0007669"/>
    <property type="project" value="UniProtKB-ARBA"/>
</dbReference>
<feature type="region of interest" description="Disordered" evidence="7">
    <location>
        <begin position="203"/>
        <end position="239"/>
    </location>
</feature>
<dbReference type="AlphaFoldDB" id="A0A653BND3"/>
<organism evidence="9 10">
    <name type="scientific">Callosobruchus maculatus</name>
    <name type="common">Southern cowpea weevil</name>
    <name type="synonym">Pulse bruchid</name>
    <dbReference type="NCBI Taxonomy" id="64391"/>
    <lineage>
        <taxon>Eukaryota</taxon>
        <taxon>Metazoa</taxon>
        <taxon>Ecdysozoa</taxon>
        <taxon>Arthropoda</taxon>
        <taxon>Hexapoda</taxon>
        <taxon>Insecta</taxon>
        <taxon>Pterygota</taxon>
        <taxon>Neoptera</taxon>
        <taxon>Endopterygota</taxon>
        <taxon>Coleoptera</taxon>
        <taxon>Polyphaga</taxon>
        <taxon>Cucujiformia</taxon>
        <taxon>Chrysomeloidea</taxon>
        <taxon>Chrysomelidae</taxon>
        <taxon>Bruchinae</taxon>
        <taxon>Bruchini</taxon>
        <taxon>Callosobruchus</taxon>
    </lineage>
</organism>
<evidence type="ECO:0000313" key="10">
    <source>
        <dbReference type="Proteomes" id="UP000410492"/>
    </source>
</evidence>
<comment type="subcellular location">
    <subcellularLocation>
        <location evidence="1">Cytoplasm</location>
    </subcellularLocation>
</comment>
<dbReference type="GO" id="GO:0005737">
    <property type="term" value="C:cytoplasm"/>
    <property type="evidence" value="ECO:0007669"/>
    <property type="project" value="UniProtKB-SubCell"/>
</dbReference>
<comment type="similarity">
    <text evidence="2">Belongs to the DDIT4 family.</text>
</comment>
<evidence type="ECO:0000256" key="2">
    <source>
        <dbReference type="ARBA" id="ARBA00010670"/>
    </source>
</evidence>
<dbReference type="Pfam" id="PF07809">
    <property type="entry name" value="RTP801_C"/>
    <property type="match status" value="1"/>
</dbReference>
<dbReference type="Gene3D" id="3.90.470.40">
    <property type="entry name" value="RTP801-like"/>
    <property type="match status" value="1"/>
</dbReference>
<dbReference type="Proteomes" id="UP000410492">
    <property type="component" value="Unassembled WGS sequence"/>
</dbReference>
<evidence type="ECO:0000256" key="1">
    <source>
        <dbReference type="ARBA" id="ARBA00004496"/>
    </source>
</evidence>
<dbReference type="OrthoDB" id="10018535at2759"/>
<dbReference type="GO" id="GO:0006915">
    <property type="term" value="P:apoptotic process"/>
    <property type="evidence" value="ECO:0007669"/>
    <property type="project" value="UniProtKB-KW"/>
</dbReference>
<evidence type="ECO:0000256" key="8">
    <source>
        <dbReference type="SAM" id="SignalP"/>
    </source>
</evidence>
<feature type="signal peptide" evidence="8">
    <location>
        <begin position="1"/>
        <end position="20"/>
    </location>
</feature>